<reference evidence="8" key="1">
    <citation type="submission" date="2017-05" db="EMBL/GenBank/DDBJ databases">
        <authorList>
            <person name="Barney B.M."/>
        </authorList>
    </citation>
    <scope>NUCLEOTIDE SEQUENCE [LARGE SCALE GENOMIC DNA]</scope>
    <source>
        <strain evidence="8">PSBB022</strain>
    </source>
</reference>
<gene>
    <name evidence="7" type="ORF">CBP51_13740</name>
</gene>
<dbReference type="RefSeq" id="WP_094985396.1">
    <property type="nucleotide sequence ID" value="NZ_NHNI01000002.1"/>
</dbReference>
<sequence>MSTVLNPSAVIDLPELPLSALHSDFLAALATTPLLLEAEPGAGKSTLAPLWVLQQAPAGQQVWLVQPRVLAAQALAQRLAQLLGEAPGQQVGYQVPYDSRMSADTRLVLMTPGILLQHLLQNPTLDDVACVMLDEIHERSVNQDLAWAFLQEVQILRDDLQLVLMSATPDPALQQQISQRIFAPGRCFPVTVQYQPAKQNARGFPEKVDEQLLRALQSYPMWQSSCCLVFLPGWREIEDCAQLLAKQFPTQKICRLHSRVGAAEQLMALDPAQGPRIILATNIAETSLTIADVTLVIDSGLARRADYEQRTGISRLRTARISMASAEQRRGRAGRVQAGHCIRLWSQDQPLAAADLPEIRATDYVPLALRIAHWGSPAQSLPWLEAPNALALSFAQQQLQKMQLLDEQGAITSAGEKVSALGTHPRIAAFLLQHKNTIATPALLLALALHFELAGDQDLTQWLADAEQELKRNRHWQRQQKRWLSVLSLREEDTAIDPLLIARAFSDRIGFKQESGRYRLNSGMSVEPQGKLESNWAVFLLINTKPKSHSGIGMALQLAQAQQRELSALSQALVFKQQRWQEHSCWTMGGVVIDEQFQPIASAALGAKLVAHIQQIAREKTVSHLSWSDSARALLERARLLATQGVLDLPALDDASLISTMPQWLAPFLTESTQLEHLPLREALAFYVGYEHCQKIAQLLPDKINLPSGRSVAIEFTSEGSAQISAKLQEFFGCEQLQLGDGKIPLKIHLLSPNGSPLAITTNLQTFWQQAYPEVRKEMRGRYPRHPWPENPLEHQATALTKRKLAQQQSPG</sequence>
<name>A0A266Q4K1_9GAMM</name>
<dbReference type="PIRSF" id="PIRSF005496">
    <property type="entry name" value="ATP_hel_hrpB"/>
    <property type="match status" value="1"/>
</dbReference>
<dbReference type="Pfam" id="PF00270">
    <property type="entry name" value="DEAD"/>
    <property type="match status" value="1"/>
</dbReference>
<dbReference type="Proteomes" id="UP000216101">
    <property type="component" value="Unassembled WGS sequence"/>
</dbReference>
<dbReference type="Pfam" id="PF08482">
    <property type="entry name" value="HrpB_C"/>
    <property type="match status" value="1"/>
</dbReference>
<evidence type="ECO:0000256" key="3">
    <source>
        <dbReference type="ARBA" id="ARBA00022806"/>
    </source>
</evidence>
<evidence type="ECO:0000313" key="7">
    <source>
        <dbReference type="EMBL" id="OZY84279.1"/>
    </source>
</evidence>
<evidence type="ECO:0000313" key="8">
    <source>
        <dbReference type="Proteomes" id="UP000216101"/>
    </source>
</evidence>
<feature type="domain" description="Helicase C-terminal" evidence="6">
    <location>
        <begin position="214"/>
        <end position="375"/>
    </location>
</feature>
<keyword evidence="2" id="KW-0378">Hydrolase</keyword>
<dbReference type="Pfam" id="PF00271">
    <property type="entry name" value="Helicase_C"/>
    <property type="match status" value="1"/>
</dbReference>
<comment type="caution">
    <text evidence="7">The sequence shown here is derived from an EMBL/GenBank/DDBJ whole genome shotgun (WGS) entry which is preliminary data.</text>
</comment>
<dbReference type="GO" id="GO:0005524">
    <property type="term" value="F:ATP binding"/>
    <property type="evidence" value="ECO:0007669"/>
    <property type="project" value="UniProtKB-KW"/>
</dbReference>
<keyword evidence="8" id="KW-1185">Reference proteome</keyword>
<dbReference type="Gene3D" id="3.40.50.300">
    <property type="entry name" value="P-loop containing nucleotide triphosphate hydrolases"/>
    <property type="match status" value="2"/>
</dbReference>
<dbReference type="InterPro" id="IPR014001">
    <property type="entry name" value="Helicase_ATP-bd"/>
</dbReference>
<evidence type="ECO:0000256" key="4">
    <source>
        <dbReference type="ARBA" id="ARBA00022840"/>
    </source>
</evidence>
<evidence type="ECO:0000256" key="1">
    <source>
        <dbReference type="ARBA" id="ARBA00022741"/>
    </source>
</evidence>
<dbReference type="InterPro" id="IPR010225">
    <property type="entry name" value="HrpB"/>
</dbReference>
<evidence type="ECO:0000259" key="5">
    <source>
        <dbReference type="PROSITE" id="PS51192"/>
    </source>
</evidence>
<evidence type="ECO:0000259" key="6">
    <source>
        <dbReference type="PROSITE" id="PS51194"/>
    </source>
</evidence>
<dbReference type="SMART" id="SM00490">
    <property type="entry name" value="HELICc"/>
    <property type="match status" value="1"/>
</dbReference>
<dbReference type="GO" id="GO:0004386">
    <property type="term" value="F:helicase activity"/>
    <property type="evidence" value="ECO:0007669"/>
    <property type="project" value="UniProtKB-KW"/>
</dbReference>
<dbReference type="InterPro" id="IPR027417">
    <property type="entry name" value="P-loop_NTPase"/>
</dbReference>
<dbReference type="GO" id="GO:0003676">
    <property type="term" value="F:nucleic acid binding"/>
    <property type="evidence" value="ECO:0007669"/>
    <property type="project" value="InterPro"/>
</dbReference>
<dbReference type="PROSITE" id="PS51194">
    <property type="entry name" value="HELICASE_CTER"/>
    <property type="match status" value="1"/>
</dbReference>
<keyword evidence="3 7" id="KW-0347">Helicase</keyword>
<dbReference type="PANTHER" id="PTHR43519">
    <property type="entry name" value="ATP-DEPENDENT RNA HELICASE HRPB"/>
    <property type="match status" value="1"/>
</dbReference>
<dbReference type="PROSITE" id="PS00690">
    <property type="entry name" value="DEAH_ATP_HELICASE"/>
    <property type="match status" value="1"/>
</dbReference>
<dbReference type="CDD" id="cd18791">
    <property type="entry name" value="SF2_C_RHA"/>
    <property type="match status" value="1"/>
</dbReference>
<evidence type="ECO:0000256" key="2">
    <source>
        <dbReference type="ARBA" id="ARBA00022801"/>
    </source>
</evidence>
<dbReference type="Gene3D" id="1.20.120.1080">
    <property type="match status" value="1"/>
</dbReference>
<dbReference type="GO" id="GO:0016787">
    <property type="term" value="F:hydrolase activity"/>
    <property type="evidence" value="ECO:0007669"/>
    <property type="project" value="UniProtKB-KW"/>
</dbReference>
<dbReference type="InterPro" id="IPR001650">
    <property type="entry name" value="Helicase_C-like"/>
</dbReference>
<protein>
    <submittedName>
        <fullName evidence="7">ATP-dependent helicase HrpB</fullName>
    </submittedName>
</protein>
<dbReference type="PROSITE" id="PS51192">
    <property type="entry name" value="HELICASE_ATP_BIND_1"/>
    <property type="match status" value="1"/>
</dbReference>
<dbReference type="SUPFAM" id="SSF52540">
    <property type="entry name" value="P-loop containing nucleoside triphosphate hydrolases"/>
    <property type="match status" value="1"/>
</dbReference>
<dbReference type="SMART" id="SM00487">
    <property type="entry name" value="DEXDc"/>
    <property type="match status" value="1"/>
</dbReference>
<dbReference type="EMBL" id="NHNI01000002">
    <property type="protein sequence ID" value="OZY84279.1"/>
    <property type="molecule type" value="Genomic_DNA"/>
</dbReference>
<accession>A0A266Q4K1</accession>
<keyword evidence="1" id="KW-0547">Nucleotide-binding</keyword>
<dbReference type="InterPro" id="IPR013689">
    <property type="entry name" value="RNA_helicase_ATP-dep_HrpB_C"/>
</dbReference>
<organism evidence="7 8">
    <name type="scientific">Cellvibrio mixtus</name>
    <dbReference type="NCBI Taxonomy" id="39650"/>
    <lineage>
        <taxon>Bacteria</taxon>
        <taxon>Pseudomonadati</taxon>
        <taxon>Pseudomonadota</taxon>
        <taxon>Gammaproteobacteria</taxon>
        <taxon>Cellvibrionales</taxon>
        <taxon>Cellvibrionaceae</taxon>
        <taxon>Cellvibrio</taxon>
    </lineage>
</organism>
<keyword evidence="4" id="KW-0067">ATP-binding</keyword>
<dbReference type="NCBIfam" id="TIGR01970">
    <property type="entry name" value="DEAH_box_HrpB"/>
    <property type="match status" value="1"/>
</dbReference>
<proteinExistence type="predicted"/>
<dbReference type="PANTHER" id="PTHR43519:SF1">
    <property type="entry name" value="ATP-DEPENDENT RNA HELICASE HRPB"/>
    <property type="match status" value="1"/>
</dbReference>
<dbReference type="AlphaFoldDB" id="A0A266Q4K1"/>
<feature type="domain" description="Helicase ATP-binding" evidence="5">
    <location>
        <begin position="25"/>
        <end position="187"/>
    </location>
</feature>
<dbReference type="InterPro" id="IPR011545">
    <property type="entry name" value="DEAD/DEAH_box_helicase_dom"/>
</dbReference>
<dbReference type="InterPro" id="IPR002464">
    <property type="entry name" value="DNA/RNA_helicase_DEAH_CS"/>
</dbReference>